<dbReference type="Proteomes" id="UP001147700">
    <property type="component" value="Unassembled WGS sequence"/>
</dbReference>
<evidence type="ECO:0000313" key="2">
    <source>
        <dbReference type="Proteomes" id="UP001147700"/>
    </source>
</evidence>
<dbReference type="RefSeq" id="WP_202956336.1">
    <property type="nucleotide sequence ID" value="NZ_JAPCID010000054.1"/>
</dbReference>
<reference evidence="1" key="1">
    <citation type="submission" date="2022-10" db="EMBL/GenBank/DDBJ databases">
        <title>The WGS of Solirubrobacter sp. CPCC 204708.</title>
        <authorList>
            <person name="Jiang Z."/>
        </authorList>
    </citation>
    <scope>NUCLEOTIDE SEQUENCE</scope>
    <source>
        <strain evidence="1">CPCC 204708</strain>
    </source>
</reference>
<name>A0ABT4RRW9_9ACTN</name>
<accession>A0ABT4RRW9</accession>
<sequence length="149" mass="16425">MKASALLNSSGGGDSVTLTRVDEILYVVVRWVPQGWDMDDPPESEITLYRQGLPDALFQLSDDLAAHLHRPLKDLAGEPFVGDYALGARHARIALEFADAPKDFVSTRSKGGGIVSVRWRSNHSSFDLAMRVDITTLDRFARQLADLVT</sequence>
<proteinExistence type="predicted"/>
<protein>
    <submittedName>
        <fullName evidence="1">Uncharacterized protein</fullName>
    </submittedName>
</protein>
<keyword evidence="2" id="KW-1185">Reference proteome</keyword>
<comment type="caution">
    <text evidence="1">The sequence shown here is derived from an EMBL/GenBank/DDBJ whole genome shotgun (WGS) entry which is preliminary data.</text>
</comment>
<organism evidence="1 2">
    <name type="scientific">Solirubrobacter deserti</name>
    <dbReference type="NCBI Taxonomy" id="2282478"/>
    <lineage>
        <taxon>Bacteria</taxon>
        <taxon>Bacillati</taxon>
        <taxon>Actinomycetota</taxon>
        <taxon>Thermoleophilia</taxon>
        <taxon>Solirubrobacterales</taxon>
        <taxon>Solirubrobacteraceae</taxon>
        <taxon>Solirubrobacter</taxon>
    </lineage>
</organism>
<dbReference type="EMBL" id="JAPCID010000054">
    <property type="protein sequence ID" value="MDA0141309.1"/>
    <property type="molecule type" value="Genomic_DNA"/>
</dbReference>
<evidence type="ECO:0000313" key="1">
    <source>
        <dbReference type="EMBL" id="MDA0141309.1"/>
    </source>
</evidence>
<gene>
    <name evidence="1" type="ORF">OJ962_27680</name>
</gene>